<name>A0A7C3RNA5_DICTH</name>
<organism evidence="1">
    <name type="scientific">Dictyoglomus thermophilum</name>
    <dbReference type="NCBI Taxonomy" id="14"/>
    <lineage>
        <taxon>Bacteria</taxon>
        <taxon>Pseudomonadati</taxon>
        <taxon>Dictyoglomota</taxon>
        <taxon>Dictyoglomia</taxon>
        <taxon>Dictyoglomales</taxon>
        <taxon>Dictyoglomaceae</taxon>
        <taxon>Dictyoglomus</taxon>
    </lineage>
</organism>
<evidence type="ECO:0008006" key="2">
    <source>
        <dbReference type="Google" id="ProtNLM"/>
    </source>
</evidence>
<gene>
    <name evidence="1" type="ORF">ENW00_09545</name>
</gene>
<reference evidence="1" key="1">
    <citation type="journal article" date="2020" name="mSystems">
        <title>Genome- and Community-Level Interaction Insights into Carbon Utilization and Element Cycling Functions of Hydrothermarchaeota in Hydrothermal Sediment.</title>
        <authorList>
            <person name="Zhou Z."/>
            <person name="Liu Y."/>
            <person name="Xu W."/>
            <person name="Pan J."/>
            <person name="Luo Z.H."/>
            <person name="Li M."/>
        </authorList>
    </citation>
    <scope>NUCLEOTIDE SEQUENCE [LARGE SCALE GENOMIC DNA]</scope>
    <source>
        <strain evidence="1">SpSt-81</strain>
    </source>
</reference>
<accession>A0A7C3RNA5</accession>
<dbReference type="EMBL" id="DTIN01000044">
    <property type="protein sequence ID" value="HFX14364.1"/>
    <property type="molecule type" value="Genomic_DNA"/>
</dbReference>
<comment type="caution">
    <text evidence="1">The sequence shown here is derived from an EMBL/GenBank/DDBJ whole genome shotgun (WGS) entry which is preliminary data.</text>
</comment>
<dbReference type="AlphaFoldDB" id="A0A7C3RNA5"/>
<protein>
    <recommendedName>
        <fullName evidence="2">DUF4380 domain-containing protein</fullName>
    </recommendedName>
</protein>
<evidence type="ECO:0000313" key="1">
    <source>
        <dbReference type="EMBL" id="HFX14364.1"/>
    </source>
</evidence>
<proteinExistence type="predicted"/>
<sequence>MEWRKVSFGKREVCYEITLNNLKMIVTADVGPRILFFGFKDGENVLFHDVEEKLSIGEMKLYGGHRFWISPESKDTYNPDNSPCKVVEEEDKISFISFDPITQMEKKLSILEKNGNFIVRHILTNKSKTLYPGAIWALTCIPPKKGIIFFPWGTRGDWQLKKIIYWQKWGESSSTNIKSSQFVPEEDLFLIYPSGEEGKVGTAGYEGFVGVTTDNYTFIKKFNYIEGALYPDDNCAIEVYTSSNFCELETLSPMYTLIPNAEVMHDEEWILLPYKVDPQNGYEVRKILR</sequence>